<dbReference type="Proteomes" id="UP000031737">
    <property type="component" value="Unassembled WGS sequence"/>
</dbReference>
<sequence length="177" mass="20467">MMNVGMTTYEGDYVKYPTNSRLKRTVVPQTNITAGPRESGGTTTYREMVNPVIRAIRRHEVQRVFPLRPLERKLSISVAGCSSEYRDAFRKKPLVLELHVKPAERMNTIPFRGTTTMKSDFKFIKQNPSASEPNEKLGLTSESRSFRTTYRSYYKRPLYPLPSAFATYIRPWTSRCD</sequence>
<gene>
    <name evidence="1" type="ORF">TRSC58_06186</name>
</gene>
<name>A0A061IVP1_TRYRA</name>
<evidence type="ECO:0000313" key="2">
    <source>
        <dbReference type="Proteomes" id="UP000031737"/>
    </source>
</evidence>
<dbReference type="AlphaFoldDB" id="A0A061IVP1"/>
<reference evidence="1 2" key="1">
    <citation type="submission" date="2013-07" db="EMBL/GenBank/DDBJ databases">
        <authorList>
            <person name="Stoco P.H."/>
            <person name="Wagner G."/>
            <person name="Gerber A."/>
            <person name="Zaha A."/>
            <person name="Thompson C."/>
            <person name="Bartholomeu D.C."/>
            <person name="Luckemeyer D.D."/>
            <person name="Bahia D."/>
            <person name="Loreto E."/>
            <person name="Prestes E.B."/>
            <person name="Lima F.M."/>
            <person name="Rodrigues-Luiz G."/>
            <person name="Vallejo G.A."/>
            <person name="Filho J.F."/>
            <person name="Monteiro K.M."/>
            <person name="Tyler K.M."/>
            <person name="de Almeida L.G."/>
            <person name="Ortiz M.F."/>
            <person name="Siervo M.A."/>
            <person name="de Moraes M.H."/>
            <person name="Cunha O.L."/>
            <person name="Mendonca-Neto R."/>
            <person name="Silva R."/>
            <person name="Teixeira S.M."/>
            <person name="Murta S.M."/>
            <person name="Sincero T.C."/>
            <person name="Mendes T.A."/>
            <person name="Urmenyi T.P."/>
            <person name="Silva V.G."/>
            <person name="da Rocha W.D."/>
            <person name="Andersson B."/>
            <person name="Romanha A.J."/>
            <person name="Steindel M."/>
            <person name="de Vasconcelos A.T."/>
            <person name="Grisard E.C."/>
        </authorList>
    </citation>
    <scope>NUCLEOTIDE SEQUENCE [LARGE SCALE GENOMIC DNA]</scope>
    <source>
        <strain evidence="1 2">SC58</strain>
    </source>
</reference>
<keyword evidence="2" id="KW-1185">Reference proteome</keyword>
<dbReference type="VEuPathDB" id="TriTrypDB:TRSC58_06186"/>
<accession>A0A061IVP1</accession>
<organism evidence="1 2">
    <name type="scientific">Trypanosoma rangeli SC58</name>
    <dbReference type="NCBI Taxonomy" id="429131"/>
    <lineage>
        <taxon>Eukaryota</taxon>
        <taxon>Discoba</taxon>
        <taxon>Euglenozoa</taxon>
        <taxon>Kinetoplastea</taxon>
        <taxon>Metakinetoplastina</taxon>
        <taxon>Trypanosomatida</taxon>
        <taxon>Trypanosomatidae</taxon>
        <taxon>Trypanosoma</taxon>
        <taxon>Herpetosoma</taxon>
    </lineage>
</organism>
<dbReference type="OrthoDB" id="365640at2759"/>
<proteinExistence type="predicted"/>
<dbReference type="EMBL" id="AUPL01006186">
    <property type="protein sequence ID" value="ESL06145.1"/>
    <property type="molecule type" value="Genomic_DNA"/>
</dbReference>
<evidence type="ECO:0000313" key="1">
    <source>
        <dbReference type="EMBL" id="ESL06145.1"/>
    </source>
</evidence>
<protein>
    <submittedName>
        <fullName evidence="1">Uncharacterized protein</fullName>
    </submittedName>
</protein>
<comment type="caution">
    <text evidence="1">The sequence shown here is derived from an EMBL/GenBank/DDBJ whole genome shotgun (WGS) entry which is preliminary data.</text>
</comment>